<keyword evidence="2 4" id="KW-0442">Lipid degradation</keyword>
<proteinExistence type="predicted"/>
<dbReference type="Gene3D" id="3.40.1090.10">
    <property type="entry name" value="Cytosolic phospholipase A2 catalytic domain"/>
    <property type="match status" value="2"/>
</dbReference>
<comment type="caution">
    <text evidence="6">The sequence shown here is derived from an EMBL/GenBank/DDBJ whole genome shotgun (WGS) entry which is preliminary data.</text>
</comment>
<evidence type="ECO:0000259" key="5">
    <source>
        <dbReference type="PROSITE" id="PS51635"/>
    </source>
</evidence>
<dbReference type="InterPro" id="IPR002641">
    <property type="entry name" value="PNPLA_dom"/>
</dbReference>
<evidence type="ECO:0000313" key="6">
    <source>
        <dbReference type="EMBL" id="OYD82479.1"/>
    </source>
</evidence>
<evidence type="ECO:0000256" key="2">
    <source>
        <dbReference type="ARBA" id="ARBA00022963"/>
    </source>
</evidence>
<organism evidence="6 7">
    <name type="scientific">Azospirillum brasilense</name>
    <dbReference type="NCBI Taxonomy" id="192"/>
    <lineage>
        <taxon>Bacteria</taxon>
        <taxon>Pseudomonadati</taxon>
        <taxon>Pseudomonadota</taxon>
        <taxon>Alphaproteobacteria</taxon>
        <taxon>Rhodospirillales</taxon>
        <taxon>Azospirillaceae</taxon>
        <taxon>Azospirillum</taxon>
    </lineage>
</organism>
<dbReference type="GO" id="GO:0016042">
    <property type="term" value="P:lipid catabolic process"/>
    <property type="evidence" value="ECO:0007669"/>
    <property type="project" value="UniProtKB-UniRule"/>
</dbReference>
<protein>
    <recommendedName>
        <fullName evidence="5">PNPLA domain-containing protein</fullName>
    </recommendedName>
</protein>
<feature type="domain" description="PNPLA" evidence="5">
    <location>
        <begin position="16"/>
        <end position="258"/>
    </location>
</feature>
<dbReference type="AlphaFoldDB" id="A0A235H9I6"/>
<gene>
    <name evidence="6" type="ORF">CHT98_19950</name>
</gene>
<feature type="active site" description="Nucleophile" evidence="4">
    <location>
        <position position="51"/>
    </location>
</feature>
<dbReference type="Pfam" id="PF01734">
    <property type="entry name" value="Patatin"/>
    <property type="match status" value="1"/>
</dbReference>
<keyword evidence="6" id="KW-0614">Plasmid</keyword>
<name>A0A235H9I6_AZOBR</name>
<dbReference type="SUPFAM" id="SSF52151">
    <property type="entry name" value="FabD/lysophospholipase-like"/>
    <property type="match status" value="1"/>
</dbReference>
<dbReference type="PROSITE" id="PS51635">
    <property type="entry name" value="PNPLA"/>
    <property type="match status" value="1"/>
</dbReference>
<evidence type="ECO:0000256" key="1">
    <source>
        <dbReference type="ARBA" id="ARBA00022801"/>
    </source>
</evidence>
<evidence type="ECO:0000256" key="4">
    <source>
        <dbReference type="PROSITE-ProRule" id="PRU01161"/>
    </source>
</evidence>
<accession>A0A235H9I6</accession>
<keyword evidence="1 4" id="KW-0378">Hydrolase</keyword>
<evidence type="ECO:0000313" key="7">
    <source>
        <dbReference type="Proteomes" id="UP000215367"/>
    </source>
</evidence>
<reference evidence="6 7" key="1">
    <citation type="submission" date="2017-07" db="EMBL/GenBank/DDBJ databases">
        <title>Whole genome sequence of Azospirillum brasilense 2A1, a potential biofertilizer strain.</title>
        <authorList>
            <person name="Fontana C.A."/>
            <person name="Toffoli L.M."/>
            <person name="Salazar S.M."/>
            <person name="Puglisi E."/>
            <person name="Pedraza R."/>
            <person name="Bassi D."/>
            <person name="Cocconcelli P.S."/>
        </authorList>
    </citation>
    <scope>NUCLEOTIDE SEQUENCE [LARGE SCALE GENOMIC DNA]</scope>
    <source>
        <strain evidence="6 7">2A1</strain>
        <plasmid evidence="6">unnamed</plasmid>
    </source>
</reference>
<keyword evidence="3 4" id="KW-0443">Lipid metabolism</keyword>
<dbReference type="InterPro" id="IPR050301">
    <property type="entry name" value="NTE"/>
</dbReference>
<dbReference type="InterPro" id="IPR016035">
    <property type="entry name" value="Acyl_Trfase/lysoPLipase"/>
</dbReference>
<dbReference type="EMBL" id="NOWT01000021">
    <property type="protein sequence ID" value="OYD82479.1"/>
    <property type="molecule type" value="Genomic_DNA"/>
</dbReference>
<sequence length="405" mass="44385">MSVADTQSLEPKIALALSGGGSRAMAFHLGCLRALHATGLLSQVSVISSVSGGSVLAALYCSQPGDFDDFERKVREVLTRGFVGPAFKTALLTPEGLKAVTVMILLGLDRLAASAVRLVLKWTRLPIGQKSKWLRESRMRRSASRTTILRRTFSKLFGGRNLPELRSDRPTLIIVACELRAKAAFYFTAKRLHCWRYGSADSSNVEVAHAVAASASYPLALPALDECMTFEKGGVCTVRRVTLTDGGVYDNLGLAPLWPDRDPQISLVAGEFDHIIACRAGYALEISDPASFMLARMSAAFESVFARAQNQAMTRLFDLKRAGRIKDFLLPYLGQDDRRLAMPPEDLVAQDTVAGYPTDFSAMPNEWIDRLSRRGEQLVHALLAEHGFGSVVEKKTPPRLERQDG</sequence>
<feature type="short sequence motif" description="DGA/G" evidence="4">
    <location>
        <begin position="245"/>
        <end position="247"/>
    </location>
</feature>
<geneLocation type="plasmid" evidence="6">
    <name>unnamed</name>
</geneLocation>
<dbReference type="RefSeq" id="WP_094305236.1">
    <property type="nucleotide sequence ID" value="NZ_NOWT01000021.1"/>
</dbReference>
<dbReference type="PANTHER" id="PTHR14226">
    <property type="entry name" value="NEUROPATHY TARGET ESTERASE/SWISS CHEESE D.MELANOGASTER"/>
    <property type="match status" value="1"/>
</dbReference>
<dbReference type="Proteomes" id="UP000215367">
    <property type="component" value="Unassembled WGS sequence"/>
</dbReference>
<feature type="active site" description="Proton acceptor" evidence="4">
    <location>
        <position position="245"/>
    </location>
</feature>
<dbReference type="PANTHER" id="PTHR14226:SF78">
    <property type="entry name" value="SLR0060 PROTEIN"/>
    <property type="match status" value="1"/>
</dbReference>
<dbReference type="GO" id="GO:0016787">
    <property type="term" value="F:hydrolase activity"/>
    <property type="evidence" value="ECO:0007669"/>
    <property type="project" value="UniProtKB-UniRule"/>
</dbReference>
<comment type="caution">
    <text evidence="4">Lacks conserved residue(s) required for the propagation of feature annotation.</text>
</comment>
<evidence type="ECO:0000256" key="3">
    <source>
        <dbReference type="ARBA" id="ARBA00023098"/>
    </source>
</evidence>